<dbReference type="PROSITE" id="PS51257">
    <property type="entry name" value="PROKAR_LIPOPROTEIN"/>
    <property type="match status" value="1"/>
</dbReference>
<evidence type="ECO:0000313" key="4">
    <source>
        <dbReference type="Proteomes" id="UP000265719"/>
    </source>
</evidence>
<keyword evidence="2" id="KW-0732">Signal</keyword>
<dbReference type="KEGG" id="thao:NI17_022920"/>
<feature type="region of interest" description="Disordered" evidence="1">
    <location>
        <begin position="28"/>
        <end position="50"/>
    </location>
</feature>
<feature type="region of interest" description="Disordered" evidence="1">
    <location>
        <begin position="192"/>
        <end position="219"/>
    </location>
</feature>
<proteinExistence type="predicted"/>
<accession>A0AA97LX58</accession>
<evidence type="ECO:0008006" key="5">
    <source>
        <dbReference type="Google" id="ProtNLM"/>
    </source>
</evidence>
<evidence type="ECO:0000313" key="3">
    <source>
        <dbReference type="EMBL" id="UOE19531.1"/>
    </source>
</evidence>
<dbReference type="RefSeq" id="WP_068687470.1">
    <property type="nucleotide sequence ID" value="NZ_CP063196.1"/>
</dbReference>
<dbReference type="Proteomes" id="UP000265719">
    <property type="component" value="Chromosome"/>
</dbReference>
<evidence type="ECO:0000256" key="2">
    <source>
        <dbReference type="SAM" id="SignalP"/>
    </source>
</evidence>
<reference evidence="3" key="1">
    <citation type="submission" date="2020-10" db="EMBL/GenBank/DDBJ databases">
        <title>De novo genome project of the cellulose decomposer Thermobifida halotolerans type strain.</title>
        <authorList>
            <person name="Nagy I."/>
            <person name="Horvath B."/>
            <person name="Kukolya J."/>
            <person name="Nagy I."/>
            <person name="Orsini M."/>
        </authorList>
    </citation>
    <scope>NUCLEOTIDE SEQUENCE</scope>
    <source>
        <strain evidence="3">DSM 44931</strain>
    </source>
</reference>
<gene>
    <name evidence="3" type="ORF">NI17_022920</name>
</gene>
<dbReference type="EMBL" id="CP063196">
    <property type="protein sequence ID" value="UOE19531.1"/>
    <property type="molecule type" value="Genomic_DNA"/>
</dbReference>
<sequence length="297" mass="32069">MRVPSGRAVPLALPAVLLLTASCGVLPGTGPAEPRPSQPPSPSAPSSPTLPTLHELVRAHIADTWAHEAEYTGRCEALGLSEQADIARRNGVCLALFADWRDSTVFVLGPPASEPVEALRLTTPDGTHWELAESHVIEDPYAPGPQWLEEAARTKDDPAEWEITAPTMAEVAETWLADRYLPLDCEHGDGDHEGRDAWCPQAESPEHEETPPPDGRGSVLVTYNAEPRYRLVMEYSGDAWSLTETVATEDFAPTHFLDGSTLLGRMASDGELHTFDLDSETVIQVTASADGAPERPA</sequence>
<keyword evidence="4" id="KW-1185">Reference proteome</keyword>
<evidence type="ECO:0000256" key="1">
    <source>
        <dbReference type="SAM" id="MobiDB-lite"/>
    </source>
</evidence>
<name>A0AA97LX58_9ACTN</name>
<feature type="chain" id="PRO_5041655638" description="Lipoprotein" evidence="2">
    <location>
        <begin position="28"/>
        <end position="297"/>
    </location>
</feature>
<protein>
    <recommendedName>
        <fullName evidence="5">Lipoprotein</fullName>
    </recommendedName>
</protein>
<organism evidence="3 4">
    <name type="scientific">Thermobifida halotolerans</name>
    <dbReference type="NCBI Taxonomy" id="483545"/>
    <lineage>
        <taxon>Bacteria</taxon>
        <taxon>Bacillati</taxon>
        <taxon>Actinomycetota</taxon>
        <taxon>Actinomycetes</taxon>
        <taxon>Streptosporangiales</taxon>
        <taxon>Nocardiopsidaceae</taxon>
        <taxon>Thermobifida</taxon>
    </lineage>
</organism>
<feature type="compositionally biased region" description="Pro residues" evidence="1">
    <location>
        <begin position="33"/>
        <end position="45"/>
    </location>
</feature>
<feature type="signal peptide" evidence="2">
    <location>
        <begin position="1"/>
        <end position="27"/>
    </location>
</feature>
<dbReference type="AlphaFoldDB" id="A0AA97LX58"/>